<evidence type="ECO:0000256" key="1">
    <source>
        <dbReference type="SAM" id="MobiDB-lite"/>
    </source>
</evidence>
<gene>
    <name evidence="2" type="ORF">H4Q32_022547</name>
</gene>
<keyword evidence="3" id="KW-1185">Reference proteome</keyword>
<dbReference type="GO" id="GO:0008168">
    <property type="term" value="F:methyltransferase activity"/>
    <property type="evidence" value="ECO:0007669"/>
    <property type="project" value="UniProtKB-KW"/>
</dbReference>
<organism evidence="2 3">
    <name type="scientific">Labeo rohita</name>
    <name type="common">Indian major carp</name>
    <name type="synonym">Cyprinus rohita</name>
    <dbReference type="NCBI Taxonomy" id="84645"/>
    <lineage>
        <taxon>Eukaryota</taxon>
        <taxon>Metazoa</taxon>
        <taxon>Chordata</taxon>
        <taxon>Craniata</taxon>
        <taxon>Vertebrata</taxon>
        <taxon>Euteleostomi</taxon>
        <taxon>Actinopterygii</taxon>
        <taxon>Neopterygii</taxon>
        <taxon>Teleostei</taxon>
        <taxon>Ostariophysi</taxon>
        <taxon>Cypriniformes</taxon>
        <taxon>Cyprinidae</taxon>
        <taxon>Labeoninae</taxon>
        <taxon>Labeonini</taxon>
        <taxon>Labeo</taxon>
    </lineage>
</organism>
<protein>
    <submittedName>
        <fullName evidence="2">Cobalt-factor III methyltransferase</fullName>
    </submittedName>
</protein>
<reference evidence="2 3" key="1">
    <citation type="submission" date="2022-01" db="EMBL/GenBank/DDBJ databases">
        <title>A high-quality chromosome-level genome assembly of rohu carp, Labeo rohita.</title>
        <authorList>
            <person name="Arick M.A. II"/>
            <person name="Hsu C.-Y."/>
            <person name="Magbanua Z."/>
            <person name="Pechanova O."/>
            <person name="Grover C."/>
            <person name="Miller E."/>
            <person name="Thrash A."/>
            <person name="Ezzel L."/>
            <person name="Alam S."/>
            <person name="Benzie J."/>
            <person name="Hamilton M."/>
            <person name="Karsi A."/>
            <person name="Lawrence M.L."/>
            <person name="Peterson D.G."/>
        </authorList>
    </citation>
    <scope>NUCLEOTIDE SEQUENCE [LARGE SCALE GENOMIC DNA]</scope>
    <source>
        <strain evidence="3">BAU-BD-2019</strain>
        <tissue evidence="2">Blood</tissue>
    </source>
</reference>
<dbReference type="GO" id="GO:0032259">
    <property type="term" value="P:methylation"/>
    <property type="evidence" value="ECO:0007669"/>
    <property type="project" value="UniProtKB-KW"/>
</dbReference>
<dbReference type="EMBL" id="JACTAM010000010">
    <property type="protein sequence ID" value="KAI2659968.1"/>
    <property type="molecule type" value="Genomic_DNA"/>
</dbReference>
<evidence type="ECO:0000313" key="2">
    <source>
        <dbReference type="EMBL" id="KAI2659968.1"/>
    </source>
</evidence>
<keyword evidence="2" id="KW-0808">Transferase</keyword>
<dbReference type="PANTHER" id="PTHR35617:SF3">
    <property type="entry name" value="CORE-BINDING (CB) DOMAIN-CONTAINING PROTEIN"/>
    <property type="match status" value="1"/>
</dbReference>
<accession>A0ABQ8MDN2</accession>
<feature type="region of interest" description="Disordered" evidence="1">
    <location>
        <begin position="375"/>
        <end position="397"/>
    </location>
</feature>
<keyword evidence="2" id="KW-0489">Methyltransferase</keyword>
<proteinExistence type="predicted"/>
<dbReference type="PANTHER" id="PTHR35617">
    <property type="entry name" value="PHAGE_INTEGRASE DOMAIN-CONTAINING PROTEIN"/>
    <property type="match status" value="1"/>
</dbReference>
<evidence type="ECO:0000313" key="3">
    <source>
        <dbReference type="Proteomes" id="UP000830375"/>
    </source>
</evidence>
<sequence>MRSWTETKHNFEKGDYSKAYSMAYSKAMIASYLSPDAASSLKGTALPSKPLRTTSALLGKGYSAAELRRAADLSLHATKESACAIGLLWLVLSDMKEKDWVFLLDALLVPSGLFSNSLSSVVNRYQEARKQAAHLETIWSSSGESVCDSGDVALSPLVLSESSSSPGTGCHGTDLAEASSIRRSPQLLCSPGFLLRPYSIPEPLPRGYCLLSSSFSRTRPCKLNRMCPVRALDVYVHRAALWRKSKQWFVCFGPFKKGLPASKQPLSRWIMDVKAHSTRGMVASKAFLSGVLLQDIGLQELLAFHSGNSVGSSSYRRGTSPGYVCNHSCFSTIEPNRSLCLTVPFRAEPGQSSWRHLKSSQGLASCLQRCSHYRESSGGSCSESKIEKEKNMGEMVK</sequence>
<comment type="caution">
    <text evidence="2">The sequence shown here is derived from an EMBL/GenBank/DDBJ whole genome shotgun (WGS) entry which is preliminary data.</text>
</comment>
<feature type="compositionally biased region" description="Basic and acidic residues" evidence="1">
    <location>
        <begin position="384"/>
        <end position="397"/>
    </location>
</feature>
<name>A0ABQ8MDN2_LABRO</name>
<dbReference type="Proteomes" id="UP000830375">
    <property type="component" value="Unassembled WGS sequence"/>
</dbReference>